<evidence type="ECO:0000256" key="1">
    <source>
        <dbReference type="ARBA" id="ARBA00004304"/>
    </source>
</evidence>
<evidence type="ECO:0000256" key="4">
    <source>
        <dbReference type="ARBA" id="ARBA00022448"/>
    </source>
</evidence>
<protein>
    <recommendedName>
        <fullName evidence="13">ATP synthase complex subunit 8</fullName>
    </recommendedName>
</protein>
<feature type="transmembrane region" description="Helical" evidence="14">
    <location>
        <begin position="6"/>
        <end position="29"/>
    </location>
</feature>
<comment type="subcellular location">
    <subcellularLocation>
        <location evidence="1 13">Mitochondrion membrane</location>
        <topology evidence="1 13">Single-pass membrane protein</topology>
    </subcellularLocation>
</comment>
<evidence type="ECO:0000256" key="5">
    <source>
        <dbReference type="ARBA" id="ARBA00022547"/>
    </source>
</evidence>
<evidence type="ECO:0000256" key="2">
    <source>
        <dbReference type="ARBA" id="ARBA00008892"/>
    </source>
</evidence>
<name>A0A7G7CDW4_9MUSC</name>
<evidence type="ECO:0000256" key="13">
    <source>
        <dbReference type="RuleBase" id="RU003661"/>
    </source>
</evidence>
<comment type="subunit">
    <text evidence="3">F-type ATPases have 2 components, CF(1) - the catalytic core - and CF(0) - the membrane proton channel.</text>
</comment>
<keyword evidence="8 14" id="KW-1133">Transmembrane helix</keyword>
<evidence type="ECO:0000256" key="12">
    <source>
        <dbReference type="ARBA" id="ARBA00024864"/>
    </source>
</evidence>
<evidence type="ECO:0000256" key="14">
    <source>
        <dbReference type="SAM" id="Phobius"/>
    </source>
</evidence>
<evidence type="ECO:0000313" key="15">
    <source>
        <dbReference type="EMBL" id="QNE85780.1"/>
    </source>
</evidence>
<proteinExistence type="inferred from homology"/>
<evidence type="ECO:0000256" key="7">
    <source>
        <dbReference type="ARBA" id="ARBA00022781"/>
    </source>
</evidence>
<evidence type="ECO:0000256" key="8">
    <source>
        <dbReference type="ARBA" id="ARBA00022989"/>
    </source>
</evidence>
<keyword evidence="6 13" id="KW-0812">Transmembrane</keyword>
<dbReference type="AlphaFoldDB" id="A0A7G7CDW4"/>
<keyword evidence="7 13" id="KW-0375">Hydrogen ion transport</keyword>
<evidence type="ECO:0000256" key="9">
    <source>
        <dbReference type="ARBA" id="ARBA00023065"/>
    </source>
</evidence>
<keyword evidence="10 13" id="KW-0496">Mitochondrion</keyword>
<geneLocation type="mitochondrion" evidence="15"/>
<evidence type="ECO:0000256" key="6">
    <source>
        <dbReference type="ARBA" id="ARBA00022692"/>
    </source>
</evidence>
<comment type="function">
    <text evidence="12">Mitochondrial membrane ATP synthase (F(1)F(0) ATP synthase or Complex V) produces ATP from ADP in the presence of a proton gradient across the membrane which is generated by electron transport complexes of the respiratory chain. F-type ATPases consist of two structural domains, F(1) - containing the extramembraneous catalytic core and F(0) - containing the membrane proton channel, linked together by a central stalk and a peripheral stalk. During catalysis, ATP synthesis in the catalytic domain of F(1) is coupled via a rotary mechanism of the central stalk subunits to proton translocation. Part of the complex F(0) domain. Minor subunit located with subunit a in the membrane.</text>
</comment>
<sequence length="54" mass="6476">MPQMAPIGWLSLFIIFSIAFMIFNMMNYYSYNPHMPKSNLINKDNLTTSLNWKW</sequence>
<keyword evidence="4 13" id="KW-0813">Transport</keyword>
<keyword evidence="9 13" id="KW-0406">Ion transport</keyword>
<dbReference type="GO" id="GO:0015986">
    <property type="term" value="P:proton motive force-driven ATP synthesis"/>
    <property type="evidence" value="ECO:0007669"/>
    <property type="project" value="InterPro"/>
</dbReference>
<accession>A0A7G7CDW4</accession>
<dbReference type="GO" id="GO:0045259">
    <property type="term" value="C:proton-transporting ATP synthase complex"/>
    <property type="evidence" value="ECO:0007669"/>
    <property type="project" value="UniProtKB-KW"/>
</dbReference>
<reference evidence="15" key="1">
    <citation type="submission" date="2020-04" db="EMBL/GenBank/DDBJ databases">
        <title>DNAmark Project.</title>
        <authorList>
            <person name="Leerhoei F."/>
        </authorList>
    </citation>
    <scope>NUCLEOTIDE SEQUENCE</scope>
    <source>
        <strain evidence="15">DM831</strain>
    </source>
</reference>
<organism evidence="15">
    <name type="scientific">Hydrotaea irritans</name>
    <dbReference type="NCBI Taxonomy" id="559649"/>
    <lineage>
        <taxon>Eukaryota</taxon>
        <taxon>Metazoa</taxon>
        <taxon>Ecdysozoa</taxon>
        <taxon>Arthropoda</taxon>
        <taxon>Hexapoda</taxon>
        <taxon>Insecta</taxon>
        <taxon>Pterygota</taxon>
        <taxon>Neoptera</taxon>
        <taxon>Endopterygota</taxon>
        <taxon>Diptera</taxon>
        <taxon>Brachycera</taxon>
        <taxon>Muscomorpha</taxon>
        <taxon>Muscoidea</taxon>
        <taxon>Muscidae</taxon>
        <taxon>Hydrotaea</taxon>
    </lineage>
</organism>
<dbReference type="EMBL" id="MT410826">
    <property type="protein sequence ID" value="QNE85780.1"/>
    <property type="molecule type" value="Genomic_DNA"/>
</dbReference>
<dbReference type="InterPro" id="IPR001421">
    <property type="entry name" value="ATP8_metazoa"/>
</dbReference>
<keyword evidence="11 14" id="KW-0472">Membrane</keyword>
<evidence type="ECO:0000256" key="11">
    <source>
        <dbReference type="ARBA" id="ARBA00023136"/>
    </source>
</evidence>
<evidence type="ECO:0000256" key="10">
    <source>
        <dbReference type="ARBA" id="ARBA00023128"/>
    </source>
</evidence>
<dbReference type="GO" id="GO:0015078">
    <property type="term" value="F:proton transmembrane transporter activity"/>
    <property type="evidence" value="ECO:0007669"/>
    <property type="project" value="InterPro"/>
</dbReference>
<dbReference type="Pfam" id="PF00895">
    <property type="entry name" value="ATP-synt_8"/>
    <property type="match status" value="1"/>
</dbReference>
<keyword evidence="5 13" id="KW-0138">CF(0)</keyword>
<comment type="similarity">
    <text evidence="2 13">Belongs to the ATPase protein 8 family.</text>
</comment>
<dbReference type="GO" id="GO:0031966">
    <property type="term" value="C:mitochondrial membrane"/>
    <property type="evidence" value="ECO:0007669"/>
    <property type="project" value="UniProtKB-SubCell"/>
</dbReference>
<gene>
    <name evidence="15" type="primary">ATP8</name>
</gene>
<evidence type="ECO:0000256" key="3">
    <source>
        <dbReference type="ARBA" id="ARBA00011291"/>
    </source>
</evidence>